<sequence length="336" mass="35460">MTTFDDWETSARWEMGERGIGYHEATPLIEEAREHHAASGQDPWAALGPPAEFAADVAAARPADQARRDTHGREPRDYLGDAVFGLGVIGVQIAVVGAIVAGGLTIPVTVAGLTGVVTASAAALVGWAGPGALRAAGHPRLAPWAFVVSAILIMLAGFAFVTLPKERIGEVPALLLLAASVAVCWLTTRPGRPRAPRRGDAVDGPEDAEAWFTRLRALLVGRFDIAPARAGELVAQARAHVAATGSRPCDEFPSLAGYAHDLAQSEPDRPGPWWRGDTARLLVTAGVGIVFAVQTVEAAVNGVWWVTVCGVLALIAIGFELRDRLRAKPLRAARPR</sequence>
<reference evidence="2 5" key="2">
    <citation type="submission" date="2021-01" db="EMBL/GenBank/DDBJ databases">
        <title>Whole genome shotgun sequence of Actinoplanes lobatus NBRC 12513.</title>
        <authorList>
            <person name="Komaki H."/>
            <person name="Tamura T."/>
        </authorList>
    </citation>
    <scope>NUCLEOTIDE SEQUENCE [LARGE SCALE GENOMIC DNA]</scope>
    <source>
        <strain evidence="2 5">NBRC 12513</strain>
    </source>
</reference>
<feature type="transmembrane region" description="Helical" evidence="1">
    <location>
        <begin position="78"/>
        <end position="100"/>
    </location>
</feature>
<protein>
    <submittedName>
        <fullName evidence="3">Putative membrane protein</fullName>
    </submittedName>
</protein>
<feature type="transmembrane region" description="Helical" evidence="1">
    <location>
        <begin position="141"/>
        <end position="163"/>
    </location>
</feature>
<feature type="transmembrane region" description="Helical" evidence="1">
    <location>
        <begin position="169"/>
        <end position="188"/>
    </location>
</feature>
<dbReference type="EMBL" id="BOMP01000023">
    <property type="protein sequence ID" value="GIE38535.1"/>
    <property type="molecule type" value="Genomic_DNA"/>
</dbReference>
<keyword evidence="5" id="KW-1185">Reference proteome</keyword>
<accession>A0A7W7HFW4</accession>
<keyword evidence="1" id="KW-1133">Transmembrane helix</keyword>
<comment type="caution">
    <text evidence="3">The sequence shown here is derived from an EMBL/GenBank/DDBJ whole genome shotgun (WGS) entry which is preliminary data.</text>
</comment>
<dbReference type="EMBL" id="JACHNC010000001">
    <property type="protein sequence ID" value="MBB4749800.1"/>
    <property type="molecule type" value="Genomic_DNA"/>
</dbReference>
<dbReference type="AlphaFoldDB" id="A0A7W7HFW4"/>
<organism evidence="3 4">
    <name type="scientific">Actinoplanes lobatus</name>
    <dbReference type="NCBI Taxonomy" id="113568"/>
    <lineage>
        <taxon>Bacteria</taxon>
        <taxon>Bacillati</taxon>
        <taxon>Actinomycetota</taxon>
        <taxon>Actinomycetes</taxon>
        <taxon>Micromonosporales</taxon>
        <taxon>Micromonosporaceae</taxon>
        <taxon>Actinoplanes</taxon>
    </lineage>
</organism>
<keyword evidence="1" id="KW-0472">Membrane</keyword>
<dbReference type="RefSeq" id="WP_188122061.1">
    <property type="nucleotide sequence ID" value="NZ_BOMP01000023.1"/>
</dbReference>
<evidence type="ECO:0000313" key="4">
    <source>
        <dbReference type="Proteomes" id="UP000590511"/>
    </source>
</evidence>
<feature type="transmembrane region" description="Helical" evidence="1">
    <location>
        <begin position="279"/>
        <end position="296"/>
    </location>
</feature>
<feature type="transmembrane region" description="Helical" evidence="1">
    <location>
        <begin position="106"/>
        <end position="129"/>
    </location>
</feature>
<evidence type="ECO:0000313" key="3">
    <source>
        <dbReference type="EMBL" id="MBB4749800.1"/>
    </source>
</evidence>
<evidence type="ECO:0000313" key="5">
    <source>
        <dbReference type="Proteomes" id="UP000631312"/>
    </source>
</evidence>
<dbReference type="Proteomes" id="UP000590511">
    <property type="component" value="Unassembled WGS sequence"/>
</dbReference>
<keyword evidence="1" id="KW-0812">Transmembrane</keyword>
<name>A0A7W7HFW4_9ACTN</name>
<proteinExistence type="predicted"/>
<gene>
    <name evidence="2" type="ORF">Alo02nite_14330</name>
    <name evidence="3" type="ORF">BJ964_003961</name>
</gene>
<feature type="transmembrane region" description="Helical" evidence="1">
    <location>
        <begin position="302"/>
        <end position="321"/>
    </location>
</feature>
<evidence type="ECO:0000256" key="1">
    <source>
        <dbReference type="SAM" id="Phobius"/>
    </source>
</evidence>
<dbReference type="Proteomes" id="UP000631312">
    <property type="component" value="Unassembled WGS sequence"/>
</dbReference>
<reference evidence="3 4" key="1">
    <citation type="submission" date="2020-08" db="EMBL/GenBank/DDBJ databases">
        <title>Sequencing the genomes of 1000 actinobacteria strains.</title>
        <authorList>
            <person name="Klenk H.-P."/>
        </authorList>
    </citation>
    <scope>NUCLEOTIDE SEQUENCE [LARGE SCALE GENOMIC DNA]</scope>
    <source>
        <strain evidence="3 4">DSM 43150</strain>
    </source>
</reference>
<evidence type="ECO:0000313" key="2">
    <source>
        <dbReference type="EMBL" id="GIE38535.1"/>
    </source>
</evidence>